<organism evidence="2 3">
    <name type="scientific">Aspergillus wentii DTO 134E9</name>
    <dbReference type="NCBI Taxonomy" id="1073089"/>
    <lineage>
        <taxon>Eukaryota</taxon>
        <taxon>Fungi</taxon>
        <taxon>Dikarya</taxon>
        <taxon>Ascomycota</taxon>
        <taxon>Pezizomycotina</taxon>
        <taxon>Eurotiomycetes</taxon>
        <taxon>Eurotiomycetidae</taxon>
        <taxon>Eurotiales</taxon>
        <taxon>Aspergillaceae</taxon>
        <taxon>Aspergillus</taxon>
        <taxon>Aspergillus subgen. Cremei</taxon>
    </lineage>
</organism>
<reference evidence="3" key="1">
    <citation type="journal article" date="2017" name="Genome Biol.">
        <title>Comparative genomics reveals high biological diversity and specific adaptations in the industrially and medically important fungal genus Aspergillus.</title>
        <authorList>
            <person name="de Vries R.P."/>
            <person name="Riley R."/>
            <person name="Wiebenga A."/>
            <person name="Aguilar-Osorio G."/>
            <person name="Amillis S."/>
            <person name="Uchima C.A."/>
            <person name="Anderluh G."/>
            <person name="Asadollahi M."/>
            <person name="Askin M."/>
            <person name="Barry K."/>
            <person name="Battaglia E."/>
            <person name="Bayram O."/>
            <person name="Benocci T."/>
            <person name="Braus-Stromeyer S.A."/>
            <person name="Caldana C."/>
            <person name="Canovas D."/>
            <person name="Cerqueira G.C."/>
            <person name="Chen F."/>
            <person name="Chen W."/>
            <person name="Choi C."/>
            <person name="Clum A."/>
            <person name="Dos Santos R.A."/>
            <person name="Damasio A.R."/>
            <person name="Diallinas G."/>
            <person name="Emri T."/>
            <person name="Fekete E."/>
            <person name="Flipphi M."/>
            <person name="Freyberg S."/>
            <person name="Gallo A."/>
            <person name="Gournas C."/>
            <person name="Habgood R."/>
            <person name="Hainaut M."/>
            <person name="Harispe M.L."/>
            <person name="Henrissat B."/>
            <person name="Hilden K.S."/>
            <person name="Hope R."/>
            <person name="Hossain A."/>
            <person name="Karabika E."/>
            <person name="Karaffa L."/>
            <person name="Karanyi Z."/>
            <person name="Krasevec N."/>
            <person name="Kuo A."/>
            <person name="Kusch H."/>
            <person name="LaButti K."/>
            <person name="Lagendijk E.L."/>
            <person name="Lapidus A."/>
            <person name="Levasseur A."/>
            <person name="Lindquist E."/>
            <person name="Lipzen A."/>
            <person name="Logrieco A.F."/>
            <person name="MacCabe A."/>
            <person name="Maekelae M.R."/>
            <person name="Malavazi I."/>
            <person name="Melin P."/>
            <person name="Meyer V."/>
            <person name="Mielnichuk N."/>
            <person name="Miskei M."/>
            <person name="Molnar A.P."/>
            <person name="Mule G."/>
            <person name="Ngan C.Y."/>
            <person name="Orejas M."/>
            <person name="Orosz E."/>
            <person name="Ouedraogo J.P."/>
            <person name="Overkamp K.M."/>
            <person name="Park H.-S."/>
            <person name="Perrone G."/>
            <person name="Piumi F."/>
            <person name="Punt P.J."/>
            <person name="Ram A.F."/>
            <person name="Ramon A."/>
            <person name="Rauscher S."/>
            <person name="Record E."/>
            <person name="Riano-Pachon D.M."/>
            <person name="Robert V."/>
            <person name="Roehrig J."/>
            <person name="Ruller R."/>
            <person name="Salamov A."/>
            <person name="Salih N.S."/>
            <person name="Samson R.A."/>
            <person name="Sandor E."/>
            <person name="Sanguinetti M."/>
            <person name="Schuetze T."/>
            <person name="Sepcic K."/>
            <person name="Shelest E."/>
            <person name="Sherlock G."/>
            <person name="Sophianopoulou V."/>
            <person name="Squina F.M."/>
            <person name="Sun H."/>
            <person name="Susca A."/>
            <person name="Todd R.B."/>
            <person name="Tsang A."/>
            <person name="Unkles S.E."/>
            <person name="van de Wiele N."/>
            <person name="van Rossen-Uffink D."/>
            <person name="Oliveira J.V."/>
            <person name="Vesth T.C."/>
            <person name="Visser J."/>
            <person name="Yu J.-H."/>
            <person name="Zhou M."/>
            <person name="Andersen M.R."/>
            <person name="Archer D.B."/>
            <person name="Baker S.E."/>
            <person name="Benoit I."/>
            <person name="Brakhage A.A."/>
            <person name="Braus G.H."/>
            <person name="Fischer R."/>
            <person name="Frisvad J.C."/>
            <person name="Goldman G.H."/>
            <person name="Houbraken J."/>
            <person name="Oakley B."/>
            <person name="Pocsi I."/>
            <person name="Scazzocchio C."/>
            <person name="Seiboth B."/>
            <person name="vanKuyk P.A."/>
            <person name="Wortman J."/>
            <person name="Dyer P.S."/>
            <person name="Grigoriev I.V."/>
        </authorList>
    </citation>
    <scope>NUCLEOTIDE SEQUENCE [LARGE SCALE GENOMIC DNA]</scope>
    <source>
        <strain evidence="3">DTO 134E9</strain>
    </source>
</reference>
<feature type="compositionally biased region" description="Polar residues" evidence="1">
    <location>
        <begin position="865"/>
        <end position="877"/>
    </location>
</feature>
<dbReference type="GeneID" id="63746927"/>
<feature type="compositionally biased region" description="Basic and acidic residues" evidence="1">
    <location>
        <begin position="913"/>
        <end position="925"/>
    </location>
</feature>
<proteinExistence type="predicted"/>
<dbReference type="OrthoDB" id="5151921at2759"/>
<feature type="region of interest" description="Disordered" evidence="1">
    <location>
        <begin position="1672"/>
        <end position="1702"/>
    </location>
</feature>
<dbReference type="EMBL" id="KV878213">
    <property type="protein sequence ID" value="OJJ34072.1"/>
    <property type="molecule type" value="Genomic_DNA"/>
</dbReference>
<gene>
    <name evidence="2" type="ORF">ASPWEDRAFT_173505</name>
</gene>
<dbReference type="VEuPathDB" id="FungiDB:ASPWEDRAFT_173505"/>
<feature type="compositionally biased region" description="Basic and acidic residues" evidence="1">
    <location>
        <begin position="476"/>
        <end position="492"/>
    </location>
</feature>
<feature type="compositionally biased region" description="Polar residues" evidence="1">
    <location>
        <begin position="519"/>
        <end position="535"/>
    </location>
</feature>
<feature type="region of interest" description="Disordered" evidence="1">
    <location>
        <begin position="1"/>
        <end position="42"/>
    </location>
</feature>
<feature type="compositionally biased region" description="Basic and acidic residues" evidence="1">
    <location>
        <begin position="819"/>
        <end position="828"/>
    </location>
</feature>
<dbReference type="Proteomes" id="UP000184383">
    <property type="component" value="Unassembled WGS sequence"/>
</dbReference>
<feature type="region of interest" description="Disordered" evidence="1">
    <location>
        <begin position="1497"/>
        <end position="1597"/>
    </location>
</feature>
<name>A0A1L9RGL7_ASPWE</name>
<evidence type="ECO:0000313" key="3">
    <source>
        <dbReference type="Proteomes" id="UP000184383"/>
    </source>
</evidence>
<feature type="compositionally biased region" description="Polar residues" evidence="1">
    <location>
        <begin position="1517"/>
        <end position="1529"/>
    </location>
</feature>
<accession>A0A1L9RGL7</accession>
<feature type="compositionally biased region" description="Polar residues" evidence="1">
    <location>
        <begin position="565"/>
        <end position="588"/>
    </location>
</feature>
<evidence type="ECO:0000313" key="2">
    <source>
        <dbReference type="EMBL" id="OJJ34072.1"/>
    </source>
</evidence>
<feature type="compositionally biased region" description="Basic and acidic residues" evidence="1">
    <location>
        <begin position="445"/>
        <end position="458"/>
    </location>
</feature>
<dbReference type="STRING" id="1073089.A0A1L9RGL7"/>
<feature type="compositionally biased region" description="Polar residues" evidence="1">
    <location>
        <begin position="897"/>
        <end position="907"/>
    </location>
</feature>
<feature type="region of interest" description="Disordered" evidence="1">
    <location>
        <begin position="973"/>
        <end position="1008"/>
    </location>
</feature>
<feature type="region of interest" description="Disordered" evidence="1">
    <location>
        <begin position="120"/>
        <end position="668"/>
    </location>
</feature>
<feature type="region of interest" description="Disordered" evidence="1">
    <location>
        <begin position="1410"/>
        <end position="1475"/>
    </location>
</feature>
<feature type="compositionally biased region" description="Basic and acidic residues" evidence="1">
    <location>
        <begin position="204"/>
        <end position="220"/>
    </location>
</feature>
<feature type="compositionally biased region" description="Low complexity" evidence="1">
    <location>
        <begin position="330"/>
        <end position="343"/>
    </location>
</feature>
<feature type="compositionally biased region" description="Polar residues" evidence="1">
    <location>
        <begin position="363"/>
        <end position="391"/>
    </location>
</feature>
<dbReference type="RefSeq" id="XP_040687748.1">
    <property type="nucleotide sequence ID" value="XM_040831079.1"/>
</dbReference>
<feature type="compositionally biased region" description="Polar residues" evidence="1">
    <location>
        <begin position="434"/>
        <end position="443"/>
    </location>
</feature>
<feature type="compositionally biased region" description="Polar residues" evidence="1">
    <location>
        <begin position="1173"/>
        <end position="1193"/>
    </location>
</feature>
<sequence>MAQFRPYEPELEKLSSPGSNSPLTPGPRGGTPLSFQTNVNRAKTRRWVEAKKVSYDGDDWGDDEYDEYDVKEQEPAPPLMHLNPRTNTSPAMMDRSRSMDNVATLGPDGWKGARSISADGTTAAELPMANKGPQGPPGSSRVPIVRPANIYQRMRDERAERRHSRTDTSMPGPPNEYFPIVGRSSTDPVSQNLPGDETAAAAGSDHHELHMSREPVAKADNEEEPQDSTTSTTTQNTPVIKLPEVDRVSGFGTDFLASSPDNQTSQSPESQKPQLQHNPSLGFRSAVHQAFDVPETPSSAVDSVVRSNSDSTSGVSPIIANRGFNEEKTPTITEEPEAATPPTSERNSIVFKPGHRRDLSLPSPGNSPSRKPIVTSEQTPPSALAQVSSVDPSDIHSSEQIPPNMPTKDIPPLRVSSPVTGGNASSELPVLIPSMSTDNSPQDTESDRLRKEIIRSLSRENTPSDEPEPDGSRPQTRREDSLIPSEYERYWNEEASLSPNDQPRPSIPEYNPQPPSRGLYSSDSHVSSPLATGQDSRPKLKKRFSWESSTSSSDEPTPTAGLDLLQSTTSLGPSPLPDNSTSQLGTETETGDVPKAPTGAEQGEVEKPEKPKLTIIPPSTGDNNSIISGQHLPEVYNGQPVRGPEGGNSPSNIQHAPSPVRALPGPPGQTLLGFRDILGIKSSDERVKAFNRTRDQFGKIDTGLNNWIQVTVHDHPEHMDLVEKSQKGGAGGPRLAVTKSKFPKLPSLGNFGTSHQEGSPTGHGHVRRSSAPLGAMMHKQQVEQRGKDLLHTAGVLGGKAGEAAKGFFARGRSKLKAGGNDKDSESTHSRYKNLPSIFPSRETRGRSSERPSGYFGSLPVRMKNSRNVDTPTRFSLDSNRKMPGAPEHLAPGHRGSIRNSKATSADDVTQWRAIDRKGKAVDKMHRQPSLSTDAIPHFSRMPEGSQEQQAHMDRGSYALDLEREIVKALRLDEEDPSELRKPASLASLRPTSALQGPGNPANASRLPIDNARSTVSTADASSHKSDRFVATQNDGTAHVEHQNSRLTDSTLRALESGTNSKSVSGGQRQILEHQHLDFPGPADQADSSSTALCGATGLKTTNPIRLTLNDGAPLMTPVEEASEQSPGSIHGACNLTNASKCGDCRAEQAPSIRSHRSPGTTTEEQVHDAPVVSNKSSHSAMRPFNESTQSSARDANLPKARDFQTDNIAGSPYAPLGEQSHHRQGSGAPLQLHQMPSVSSLGAQDGSIGRQYYQNLNLAWGLGERNYSAVSLPSDYNSEGHYRSLSDPPRSMDGALAPGHGGASVSEPGSVHGRQSPLRNEAGNSTGTRSSFHDILSQPNSDSVDSTKVNPATSGHDLSDAAAWGPFEQGYSAHKRASAMRKLRMVGKLPQLSRAVPHRRAFSRFSGLFGRTNNAQIPTNPPQPRVFDLQHQHQQSSASALTLQTDRPRSRENRSSEHLPSFRGLPPPPQGYYAPESYDAFIGGHKLTGQRQKIITASNSSIPENSPNTNINNTQNDTMSSRLYSYQPTPSQPIIPYRYSASSLPHTPPSRRESETSRGRSSGRTYAQDLHLRSRSPKNFPPSPEEKTMSSTDLSDPAYHLGIFRSNPRTSRLGDQELPWKITIPGEAEERAAASSSRYGGVGGDYQYGLDMSRPHRGSAPAMPMPLVTEDVVSSSNHPHRGQGRAINSVRSPVELPADDSSEEIVMSSTAYPGQEWRPLGLSEWQY</sequence>
<feature type="region of interest" description="Disordered" evidence="1">
    <location>
        <begin position="1279"/>
        <end position="1362"/>
    </location>
</feature>
<feature type="compositionally biased region" description="Low complexity" evidence="1">
    <location>
        <begin position="546"/>
        <end position="559"/>
    </location>
</feature>
<feature type="compositionally biased region" description="Polar residues" evidence="1">
    <location>
        <begin position="183"/>
        <end position="193"/>
    </location>
</feature>
<keyword evidence="3" id="KW-1185">Reference proteome</keyword>
<feature type="compositionally biased region" description="Polar residues" evidence="1">
    <location>
        <begin position="296"/>
        <end position="315"/>
    </location>
</feature>
<feature type="compositionally biased region" description="Basic and acidic residues" evidence="1">
    <location>
        <begin position="1446"/>
        <end position="1457"/>
    </location>
</feature>
<evidence type="ECO:0000256" key="1">
    <source>
        <dbReference type="SAM" id="MobiDB-lite"/>
    </source>
</evidence>
<feature type="region of interest" description="Disordered" evidence="1">
    <location>
        <begin position="71"/>
        <end position="93"/>
    </location>
</feature>
<feature type="region of interest" description="Disordered" evidence="1">
    <location>
        <begin position="1149"/>
        <end position="1232"/>
    </location>
</feature>
<feature type="region of interest" description="Disordered" evidence="1">
    <location>
        <begin position="815"/>
        <end position="952"/>
    </location>
</feature>
<protein>
    <submittedName>
        <fullName evidence="2">Uncharacterized protein</fullName>
    </submittedName>
</protein>
<feature type="compositionally biased region" description="Polar residues" evidence="1">
    <location>
        <begin position="259"/>
        <end position="279"/>
    </location>
</feature>
<feature type="compositionally biased region" description="Low complexity" evidence="1">
    <location>
        <begin position="1432"/>
        <end position="1445"/>
    </location>
</feature>
<feature type="compositionally biased region" description="Polar residues" evidence="1">
    <location>
        <begin position="417"/>
        <end position="426"/>
    </location>
</feature>
<feature type="compositionally biased region" description="Polar residues" evidence="1">
    <location>
        <begin position="1337"/>
        <end position="1353"/>
    </location>
</feature>
<feature type="compositionally biased region" description="Low complexity" evidence="1">
    <location>
        <begin position="1498"/>
        <end position="1516"/>
    </location>
</feature>